<evidence type="ECO:0000313" key="2">
    <source>
        <dbReference type="RefSeq" id="XP_047739129.1"/>
    </source>
</evidence>
<dbReference type="AlphaFoldDB" id="A0A979FPV3"/>
<sequence length="146" mass="15973">MMKNPTHVIDREDGGEDVIASKYGGDDYVHNQNASHNVINSQNFCHDVTECQNCGHDLIENQHGVFDVIDGGHDIASSADSLTALYLASYQSEMAPKNLEYLETFALSKPYDAAFETFDVRSAVAALLVAQTLPLVVGKRFSACVF</sequence>
<dbReference type="GeneID" id="125178722"/>
<name>A0A979FPV3_HYAAZ</name>
<organism evidence="1 2">
    <name type="scientific">Hyalella azteca</name>
    <name type="common">Amphipod</name>
    <dbReference type="NCBI Taxonomy" id="294128"/>
    <lineage>
        <taxon>Eukaryota</taxon>
        <taxon>Metazoa</taxon>
        <taxon>Ecdysozoa</taxon>
        <taxon>Arthropoda</taxon>
        <taxon>Crustacea</taxon>
        <taxon>Multicrustacea</taxon>
        <taxon>Malacostraca</taxon>
        <taxon>Eumalacostraca</taxon>
        <taxon>Peracarida</taxon>
        <taxon>Amphipoda</taxon>
        <taxon>Senticaudata</taxon>
        <taxon>Talitrida</taxon>
        <taxon>Talitroidea</taxon>
        <taxon>Hyalellidae</taxon>
        <taxon>Hyalella</taxon>
    </lineage>
</organism>
<proteinExistence type="predicted"/>
<dbReference type="KEGG" id="hazt:125178722"/>
<dbReference type="RefSeq" id="XP_047739129.1">
    <property type="nucleotide sequence ID" value="XM_047883173.1"/>
</dbReference>
<gene>
    <name evidence="2" type="primary">LOC125178722</name>
</gene>
<protein>
    <submittedName>
        <fullName evidence="2">Uncharacterized protein LOC125178722</fullName>
    </submittedName>
</protein>
<keyword evidence="1" id="KW-1185">Reference proteome</keyword>
<evidence type="ECO:0000313" key="1">
    <source>
        <dbReference type="Proteomes" id="UP000694843"/>
    </source>
</evidence>
<dbReference type="Proteomes" id="UP000694843">
    <property type="component" value="Unplaced"/>
</dbReference>
<reference evidence="2" key="1">
    <citation type="submission" date="2025-08" db="UniProtKB">
        <authorList>
            <consortium name="RefSeq"/>
        </authorList>
    </citation>
    <scope>IDENTIFICATION</scope>
    <source>
        <tissue evidence="2">Whole organism</tissue>
    </source>
</reference>
<accession>A0A979FPV3</accession>